<dbReference type="KEGG" id="mgot:MgSA37_02662"/>
<protein>
    <submittedName>
        <fullName evidence="1">NADPH azoreductase</fullName>
        <ecNumber evidence="1">1.7.1.6</ecNumber>
    </submittedName>
</protein>
<organism evidence="1 2">
    <name type="scientific">Mucilaginibacter gotjawali</name>
    <dbReference type="NCBI Taxonomy" id="1550579"/>
    <lineage>
        <taxon>Bacteria</taxon>
        <taxon>Pseudomonadati</taxon>
        <taxon>Bacteroidota</taxon>
        <taxon>Sphingobacteriia</taxon>
        <taxon>Sphingobacteriales</taxon>
        <taxon>Sphingobacteriaceae</taxon>
        <taxon>Mucilaginibacter</taxon>
    </lineage>
</organism>
<dbReference type="EC" id="1.7.1.6" evidence="1"/>
<dbReference type="GO" id="GO:0050446">
    <property type="term" value="F:azobenzene reductase (NADP+) activity"/>
    <property type="evidence" value="ECO:0007669"/>
    <property type="project" value="UniProtKB-EC"/>
</dbReference>
<dbReference type="OrthoDB" id="9812295at2"/>
<dbReference type="PANTHER" id="PTHR30543:SF21">
    <property type="entry name" value="NAD(P)H-DEPENDENT FMN REDUCTASE LOT6"/>
    <property type="match status" value="1"/>
</dbReference>
<accession>A0A0X8X2D5</accession>
<keyword evidence="1" id="KW-0560">Oxidoreductase</keyword>
<evidence type="ECO:0000313" key="1">
    <source>
        <dbReference type="EMBL" id="BAU54486.1"/>
    </source>
</evidence>
<dbReference type="Gene3D" id="3.40.50.360">
    <property type="match status" value="1"/>
</dbReference>
<proteinExistence type="predicted"/>
<reference evidence="1 2" key="1">
    <citation type="submission" date="2015-12" db="EMBL/GenBank/DDBJ databases">
        <title>Genome sequence of Mucilaginibacter gotjawali.</title>
        <authorList>
            <person name="Lee J.S."/>
            <person name="Lee K.C."/>
            <person name="Kim K.K."/>
            <person name="Lee B.W."/>
        </authorList>
    </citation>
    <scope>NUCLEOTIDE SEQUENCE [LARGE SCALE GENOMIC DNA]</scope>
    <source>
        <strain evidence="1 2">SA3-7</strain>
    </source>
</reference>
<gene>
    <name evidence="1" type="primary">azr_2</name>
    <name evidence="1" type="ORF">MgSA37_02662</name>
</gene>
<name>A0A0X8X2D5_9SPHI</name>
<dbReference type="RefSeq" id="WP_096352442.1">
    <property type="nucleotide sequence ID" value="NZ_AP017313.1"/>
</dbReference>
<dbReference type="EMBL" id="AP017313">
    <property type="protein sequence ID" value="BAU54486.1"/>
    <property type="molecule type" value="Genomic_DNA"/>
</dbReference>
<dbReference type="InterPro" id="IPR005025">
    <property type="entry name" value="FMN_Rdtase-like_dom"/>
</dbReference>
<dbReference type="PANTHER" id="PTHR30543">
    <property type="entry name" value="CHROMATE REDUCTASE"/>
    <property type="match status" value="1"/>
</dbReference>
<dbReference type="GO" id="GO:0005829">
    <property type="term" value="C:cytosol"/>
    <property type="evidence" value="ECO:0007669"/>
    <property type="project" value="TreeGrafter"/>
</dbReference>
<sequence length="176" mass="18440">MKPTKNIIAISGSLRAGSSNHGILRFLGKLAPANVNYAIYDGLSQLPHFDPGLDHDDPPETVTALRKLLTEADGVVICTPEYAFGVPGSLKNALDWMVSSGSLVGKPLALITASTGGKNAHASLLLTLGALSANVLEDATLLISFIRSKMDGDGNITDVETANKLKTAFTALLNQL</sequence>
<dbReference type="InterPro" id="IPR029039">
    <property type="entry name" value="Flavoprotein-like_sf"/>
</dbReference>
<dbReference type="InterPro" id="IPR050712">
    <property type="entry name" value="NAD(P)H-dep_reductase"/>
</dbReference>
<dbReference type="SUPFAM" id="SSF52218">
    <property type="entry name" value="Flavoproteins"/>
    <property type="match status" value="1"/>
</dbReference>
<dbReference type="GO" id="GO:0010181">
    <property type="term" value="F:FMN binding"/>
    <property type="evidence" value="ECO:0007669"/>
    <property type="project" value="TreeGrafter"/>
</dbReference>
<dbReference type="Proteomes" id="UP000218263">
    <property type="component" value="Chromosome"/>
</dbReference>
<keyword evidence="2" id="KW-1185">Reference proteome</keyword>
<evidence type="ECO:0000313" key="2">
    <source>
        <dbReference type="Proteomes" id="UP000218263"/>
    </source>
</evidence>
<dbReference type="Pfam" id="PF03358">
    <property type="entry name" value="FMN_red"/>
    <property type="match status" value="1"/>
</dbReference>
<dbReference type="AlphaFoldDB" id="A0A0X8X2D5"/>